<gene>
    <name evidence="1" type="ORF">JQU52_12615</name>
</gene>
<reference evidence="1" key="1">
    <citation type="submission" date="2021-02" db="EMBL/GenBank/DDBJ databases">
        <title>Neisseriaceae sp. 26B isolated from the cloaca of a Common Toad-headed Turtle (Mesoclemmys nasuta).</title>
        <authorList>
            <person name="Spergser J."/>
            <person name="Busse H.-J."/>
        </authorList>
    </citation>
    <scope>NUCLEOTIDE SEQUENCE</scope>
    <source>
        <strain evidence="1">26B</strain>
    </source>
</reference>
<protein>
    <submittedName>
        <fullName evidence="1">Fimbrial protein</fullName>
    </submittedName>
</protein>
<evidence type="ECO:0000313" key="1">
    <source>
        <dbReference type="EMBL" id="QRQ81526.1"/>
    </source>
</evidence>
<dbReference type="NCBIfam" id="NF041437">
    <property type="entry name" value="TfpZ"/>
    <property type="match status" value="1"/>
</dbReference>
<evidence type="ECO:0000313" key="2">
    <source>
        <dbReference type="Proteomes" id="UP000653156"/>
    </source>
</evidence>
<name>A0A892ZIH2_9NEIS</name>
<keyword evidence="2" id="KW-1185">Reference proteome</keyword>
<dbReference type="AlphaFoldDB" id="A0A892ZIH2"/>
<dbReference type="KEGG" id="ptes:JQU52_12615"/>
<dbReference type="EMBL" id="CP069798">
    <property type="protein sequence ID" value="QRQ81526.1"/>
    <property type="molecule type" value="Genomic_DNA"/>
</dbReference>
<dbReference type="Proteomes" id="UP000653156">
    <property type="component" value="Chromosome"/>
</dbReference>
<proteinExistence type="predicted"/>
<dbReference type="InterPro" id="IPR047814">
    <property type="entry name" value="TfpX/TfpZ-like"/>
</dbReference>
<sequence>MDMVLGPLLTLVVASDAKKKTLKFDMAVIIACQIAAYLYGMHSIAVSRPVYVAFDVLRFEVVQADSVVRDESKAILPQFERNPWFKFHWAAVRPFQDAKEQNNRTFYELQTGISPTMQAHLYQSIEQAWPAMNARKHHLDELKKYNSPEVVQQILHQYPQTDSYLPLKAPVQDMAVLLDSRQRKIIKIVDLRPF</sequence>
<organism evidence="1 2">
    <name type="scientific">Paralysiella testudinis</name>
    <dbReference type="NCBI Taxonomy" id="2809020"/>
    <lineage>
        <taxon>Bacteria</taxon>
        <taxon>Pseudomonadati</taxon>
        <taxon>Pseudomonadota</taxon>
        <taxon>Betaproteobacteria</taxon>
        <taxon>Neisseriales</taxon>
        <taxon>Neisseriaceae</taxon>
        <taxon>Paralysiella</taxon>
    </lineage>
</organism>
<accession>A0A892ZIH2</accession>